<protein>
    <submittedName>
        <fullName evidence="2">Uncharacterized protein</fullName>
    </submittedName>
</protein>
<feature type="region of interest" description="Disordered" evidence="1">
    <location>
        <begin position="77"/>
        <end position="108"/>
    </location>
</feature>
<name>A0A9W7FAJ1_9STRA</name>
<feature type="compositionally biased region" description="Pro residues" evidence="1">
    <location>
        <begin position="14"/>
        <end position="26"/>
    </location>
</feature>
<feature type="compositionally biased region" description="Low complexity" evidence="1">
    <location>
        <begin position="77"/>
        <end position="95"/>
    </location>
</feature>
<sequence>MQAPNAQGGFPQQNLPPPGYAQPPPGYGGQQQQLPPGYAQPAPMSMPHPQQQQMYMGPGGVPMNQAVMSSLPMAVPQYQPQQVQQYQQPAKPYVPGQRTNAQKEKQDNRSGCAGFCACLMCGC</sequence>
<evidence type="ECO:0000256" key="1">
    <source>
        <dbReference type="SAM" id="MobiDB-lite"/>
    </source>
</evidence>
<keyword evidence="3" id="KW-1185">Reference proteome</keyword>
<evidence type="ECO:0000313" key="3">
    <source>
        <dbReference type="Proteomes" id="UP001165122"/>
    </source>
</evidence>
<dbReference type="AlphaFoldDB" id="A0A9W7FAJ1"/>
<comment type="caution">
    <text evidence="2">The sequence shown here is derived from an EMBL/GenBank/DDBJ whole genome shotgun (WGS) entry which is preliminary data.</text>
</comment>
<gene>
    <name evidence="2" type="ORF">TrLO_g11045</name>
</gene>
<dbReference type="EMBL" id="BRXW01000109">
    <property type="protein sequence ID" value="GMI07189.1"/>
    <property type="molecule type" value="Genomic_DNA"/>
</dbReference>
<dbReference type="Proteomes" id="UP001165122">
    <property type="component" value="Unassembled WGS sequence"/>
</dbReference>
<proteinExistence type="predicted"/>
<accession>A0A9W7FAJ1</accession>
<evidence type="ECO:0000313" key="2">
    <source>
        <dbReference type="EMBL" id="GMI07189.1"/>
    </source>
</evidence>
<feature type="compositionally biased region" description="Low complexity" evidence="1">
    <location>
        <begin position="30"/>
        <end position="56"/>
    </location>
</feature>
<reference evidence="3" key="1">
    <citation type="journal article" date="2023" name="Commun. Biol.">
        <title>Genome analysis of Parmales, the sister group of diatoms, reveals the evolutionary specialization of diatoms from phago-mixotrophs to photoautotrophs.</title>
        <authorList>
            <person name="Ban H."/>
            <person name="Sato S."/>
            <person name="Yoshikawa S."/>
            <person name="Yamada K."/>
            <person name="Nakamura Y."/>
            <person name="Ichinomiya M."/>
            <person name="Sato N."/>
            <person name="Blanc-Mathieu R."/>
            <person name="Endo H."/>
            <person name="Kuwata A."/>
            <person name="Ogata H."/>
        </authorList>
    </citation>
    <scope>NUCLEOTIDE SEQUENCE [LARGE SCALE GENOMIC DNA]</scope>
    <source>
        <strain evidence="3">NIES 3700</strain>
    </source>
</reference>
<feature type="region of interest" description="Disordered" evidence="1">
    <location>
        <begin position="1"/>
        <end position="63"/>
    </location>
</feature>
<organism evidence="2 3">
    <name type="scientific">Triparma laevis f. longispina</name>
    <dbReference type="NCBI Taxonomy" id="1714387"/>
    <lineage>
        <taxon>Eukaryota</taxon>
        <taxon>Sar</taxon>
        <taxon>Stramenopiles</taxon>
        <taxon>Ochrophyta</taxon>
        <taxon>Bolidophyceae</taxon>
        <taxon>Parmales</taxon>
        <taxon>Triparmaceae</taxon>
        <taxon>Triparma</taxon>
    </lineage>
</organism>